<keyword evidence="11 13" id="KW-0443">Lipid metabolism</keyword>
<dbReference type="STRING" id="1678841.TBC1_111693"/>
<evidence type="ECO:0000256" key="5">
    <source>
        <dbReference type="ARBA" id="ARBA00022516"/>
    </source>
</evidence>
<dbReference type="Pfam" id="PF02606">
    <property type="entry name" value="LpxK"/>
    <property type="match status" value="1"/>
</dbReference>
<dbReference type="EMBL" id="DF968182">
    <property type="protein sequence ID" value="GAP43537.1"/>
    <property type="molecule type" value="Genomic_DNA"/>
</dbReference>
<dbReference type="InterPro" id="IPR027417">
    <property type="entry name" value="P-loop_NTPase"/>
</dbReference>
<evidence type="ECO:0000256" key="12">
    <source>
        <dbReference type="ARBA" id="ARBA00029757"/>
    </source>
</evidence>
<evidence type="ECO:0000313" key="15">
    <source>
        <dbReference type="Proteomes" id="UP000053091"/>
    </source>
</evidence>
<evidence type="ECO:0000256" key="8">
    <source>
        <dbReference type="ARBA" id="ARBA00022741"/>
    </source>
</evidence>
<keyword evidence="5 13" id="KW-0444">Lipid biosynthesis</keyword>
<comment type="function">
    <text evidence="1 13">Transfers the gamma-phosphate of ATP to the 4'-position of a tetraacyldisaccharide 1-phosphate intermediate (termed DS-1-P) to form tetraacyldisaccharide 1,4'-bis-phosphate (lipid IVA).</text>
</comment>
<protein>
    <recommendedName>
        <fullName evidence="4 13">Tetraacyldisaccharide 4'-kinase</fullName>
        <ecNumber evidence="3 13">2.7.1.130</ecNumber>
    </recommendedName>
    <alternativeName>
        <fullName evidence="12 13">Lipid A 4'-kinase</fullName>
    </alternativeName>
</protein>
<dbReference type="NCBIfam" id="TIGR00682">
    <property type="entry name" value="lpxK"/>
    <property type="match status" value="1"/>
</dbReference>
<evidence type="ECO:0000256" key="3">
    <source>
        <dbReference type="ARBA" id="ARBA00012071"/>
    </source>
</evidence>
<keyword evidence="8 13" id="KW-0547">Nucleotide-binding</keyword>
<dbReference type="InterPro" id="IPR003758">
    <property type="entry name" value="LpxK"/>
</dbReference>
<evidence type="ECO:0000256" key="9">
    <source>
        <dbReference type="ARBA" id="ARBA00022777"/>
    </source>
</evidence>
<keyword evidence="7 13" id="KW-0808">Transferase</keyword>
<reference evidence="14" key="1">
    <citation type="journal article" date="2015" name="Genome Announc.">
        <title>Draft Genome Sequence of Bacteroidales Strain TBC1, a Novel Isolate from a Methanogenic Wastewater Treatment System.</title>
        <authorList>
            <person name="Tourlousse D.M."/>
            <person name="Matsuura N."/>
            <person name="Sun L."/>
            <person name="Toyonaga M."/>
            <person name="Kuroda K."/>
            <person name="Ohashi A."/>
            <person name="Cruz R."/>
            <person name="Yamaguchi T."/>
            <person name="Sekiguchi Y."/>
        </authorList>
    </citation>
    <scope>NUCLEOTIDE SEQUENCE [LARGE SCALE GENOMIC DNA]</scope>
    <source>
        <strain evidence="14">TBC1</strain>
    </source>
</reference>
<dbReference type="EC" id="2.7.1.130" evidence="3 13"/>
<feature type="binding site" evidence="13">
    <location>
        <begin position="47"/>
        <end position="54"/>
    </location>
    <ligand>
        <name>ATP</name>
        <dbReference type="ChEBI" id="CHEBI:30616"/>
    </ligand>
</feature>
<organism evidence="14">
    <name type="scientific">Lentimicrobium saccharophilum</name>
    <dbReference type="NCBI Taxonomy" id="1678841"/>
    <lineage>
        <taxon>Bacteria</taxon>
        <taxon>Pseudomonadati</taxon>
        <taxon>Bacteroidota</taxon>
        <taxon>Bacteroidia</taxon>
        <taxon>Bacteroidales</taxon>
        <taxon>Lentimicrobiaceae</taxon>
        <taxon>Lentimicrobium</taxon>
    </lineage>
</organism>
<evidence type="ECO:0000256" key="1">
    <source>
        <dbReference type="ARBA" id="ARBA00002274"/>
    </source>
</evidence>
<dbReference type="SUPFAM" id="SSF52540">
    <property type="entry name" value="P-loop containing nucleoside triphosphate hydrolases"/>
    <property type="match status" value="1"/>
</dbReference>
<dbReference type="Proteomes" id="UP000053091">
    <property type="component" value="Unassembled WGS sequence"/>
</dbReference>
<comment type="similarity">
    <text evidence="13">Belongs to the LpxK family.</text>
</comment>
<keyword evidence="15" id="KW-1185">Reference proteome</keyword>
<dbReference type="GO" id="GO:0005524">
    <property type="term" value="F:ATP binding"/>
    <property type="evidence" value="ECO:0007669"/>
    <property type="project" value="UniProtKB-UniRule"/>
</dbReference>
<dbReference type="RefSeq" id="WP_062040798.1">
    <property type="nucleotide sequence ID" value="NZ_DF968182.1"/>
</dbReference>
<dbReference type="PANTHER" id="PTHR42724">
    <property type="entry name" value="TETRAACYLDISACCHARIDE 4'-KINASE"/>
    <property type="match status" value="1"/>
</dbReference>
<dbReference type="UniPathway" id="UPA00359">
    <property type="reaction ID" value="UER00482"/>
</dbReference>
<accession>A0A0S7C0L5</accession>
<dbReference type="GO" id="GO:0009245">
    <property type="term" value="P:lipid A biosynthetic process"/>
    <property type="evidence" value="ECO:0007669"/>
    <property type="project" value="UniProtKB-UniRule"/>
</dbReference>
<evidence type="ECO:0000256" key="10">
    <source>
        <dbReference type="ARBA" id="ARBA00022840"/>
    </source>
</evidence>
<dbReference type="OrthoDB" id="9766423at2"/>
<dbReference type="HAMAP" id="MF_00409">
    <property type="entry name" value="LpxK"/>
    <property type="match status" value="1"/>
</dbReference>
<name>A0A0S7C0L5_9BACT</name>
<comment type="catalytic activity">
    <reaction evidence="13">
        <text>a lipid A disaccharide + ATP = a lipid IVA + ADP + H(+)</text>
        <dbReference type="Rhea" id="RHEA:67840"/>
        <dbReference type="ChEBI" id="CHEBI:15378"/>
        <dbReference type="ChEBI" id="CHEBI:30616"/>
        <dbReference type="ChEBI" id="CHEBI:176343"/>
        <dbReference type="ChEBI" id="CHEBI:176425"/>
        <dbReference type="ChEBI" id="CHEBI:456216"/>
        <dbReference type="EC" id="2.7.1.130"/>
    </reaction>
</comment>
<dbReference type="PATRIC" id="fig|1678841.3.peg.1885"/>
<evidence type="ECO:0000256" key="13">
    <source>
        <dbReference type="HAMAP-Rule" id="MF_00409"/>
    </source>
</evidence>
<evidence type="ECO:0000256" key="4">
    <source>
        <dbReference type="ARBA" id="ARBA00016436"/>
    </source>
</evidence>
<evidence type="ECO:0000256" key="11">
    <source>
        <dbReference type="ARBA" id="ARBA00023098"/>
    </source>
</evidence>
<sequence>MEFLRLLLLPFSVVYGLITGVRNLLFDLGLLPSRRFDIPVISVGNLSTGGTGKTPHVEYLIRLLSPLNKVSTLSRGYGRRTRGYLMAKAGSTAANIGDEPMQYFHKFPEADVHVDEKRQRGIETILKTDPETDVILLDDAFQHRYVNPGLSILLTDYHKLYYKDYILPVGSLREARRGARRADIIVVTKTPGILSPILKRQIIAEIKPAPHQKVYFSYIRYNDIVPLWNTGCSTFPEKKFSHILVFAGIANTYPLQDHLSKMCQDLTILQYPDHHQYTLEDLDRIKRKFDDLYSRNKLLVTTEKDAMRLLSPGLDEKARQLPVHYLPIIVEFHGNDKQAFDEQILNYVRTNQRKH</sequence>
<dbReference type="GO" id="GO:0009029">
    <property type="term" value="F:lipid-A 4'-kinase activity"/>
    <property type="evidence" value="ECO:0007669"/>
    <property type="project" value="UniProtKB-UniRule"/>
</dbReference>
<keyword evidence="6 13" id="KW-0441">Lipid A biosynthesis</keyword>
<gene>
    <name evidence="13" type="primary">lpxK</name>
    <name evidence="14" type="ORF">TBC1_111693</name>
</gene>
<evidence type="ECO:0000256" key="7">
    <source>
        <dbReference type="ARBA" id="ARBA00022679"/>
    </source>
</evidence>
<keyword evidence="9 13" id="KW-0418">Kinase</keyword>
<dbReference type="AlphaFoldDB" id="A0A0S7C0L5"/>
<dbReference type="PANTHER" id="PTHR42724:SF1">
    <property type="entry name" value="TETRAACYLDISACCHARIDE 4'-KINASE, MITOCHONDRIAL-RELATED"/>
    <property type="match status" value="1"/>
</dbReference>
<evidence type="ECO:0000256" key="2">
    <source>
        <dbReference type="ARBA" id="ARBA00004870"/>
    </source>
</evidence>
<evidence type="ECO:0000256" key="6">
    <source>
        <dbReference type="ARBA" id="ARBA00022556"/>
    </source>
</evidence>
<comment type="pathway">
    <text evidence="2 13">Glycolipid biosynthesis; lipid IV(A) biosynthesis; lipid IV(A) from (3R)-3-hydroxytetradecanoyl-[acyl-carrier-protein] and UDP-N-acetyl-alpha-D-glucosamine: step 6/6.</text>
</comment>
<keyword evidence="10 13" id="KW-0067">ATP-binding</keyword>
<dbReference type="GO" id="GO:0009244">
    <property type="term" value="P:lipopolysaccharide core region biosynthetic process"/>
    <property type="evidence" value="ECO:0007669"/>
    <property type="project" value="TreeGrafter"/>
</dbReference>
<evidence type="ECO:0000313" key="14">
    <source>
        <dbReference type="EMBL" id="GAP43537.1"/>
    </source>
</evidence>
<dbReference type="GO" id="GO:0005886">
    <property type="term" value="C:plasma membrane"/>
    <property type="evidence" value="ECO:0007669"/>
    <property type="project" value="TreeGrafter"/>
</dbReference>
<proteinExistence type="inferred from homology"/>